<dbReference type="OrthoDB" id="6388981at2"/>
<name>A0A1E7ZC59_9ALTE</name>
<dbReference type="RefSeq" id="WP_070125149.1">
    <property type="nucleotide sequence ID" value="NZ_MDHN01000018.1"/>
</dbReference>
<proteinExistence type="predicted"/>
<protein>
    <submittedName>
        <fullName evidence="2">Uncharacterized protein</fullName>
    </submittedName>
</protein>
<gene>
    <name evidence="2" type="ORF">BFC18_09860</name>
</gene>
<evidence type="ECO:0000256" key="1">
    <source>
        <dbReference type="SAM" id="MobiDB-lite"/>
    </source>
</evidence>
<evidence type="ECO:0000313" key="2">
    <source>
        <dbReference type="EMBL" id="OFC71089.1"/>
    </source>
</evidence>
<keyword evidence="3" id="KW-1185">Reference proteome</keyword>
<feature type="region of interest" description="Disordered" evidence="1">
    <location>
        <begin position="38"/>
        <end position="115"/>
    </location>
</feature>
<comment type="caution">
    <text evidence="2">The sequence shown here is derived from an EMBL/GenBank/DDBJ whole genome shotgun (WGS) entry which is preliminary data.</text>
</comment>
<accession>A0A1E7ZC59</accession>
<dbReference type="Proteomes" id="UP000175691">
    <property type="component" value="Unassembled WGS sequence"/>
</dbReference>
<dbReference type="AlphaFoldDB" id="A0A1E7ZC59"/>
<organism evidence="2 3">
    <name type="scientific">Alteromonas confluentis</name>
    <dbReference type="NCBI Taxonomy" id="1656094"/>
    <lineage>
        <taxon>Bacteria</taxon>
        <taxon>Pseudomonadati</taxon>
        <taxon>Pseudomonadota</taxon>
        <taxon>Gammaproteobacteria</taxon>
        <taxon>Alteromonadales</taxon>
        <taxon>Alteromonadaceae</taxon>
        <taxon>Alteromonas/Salinimonas group</taxon>
        <taxon>Alteromonas</taxon>
    </lineage>
</organism>
<sequence length="115" mass="13803">MVNDLLFPILPRDSRARVQFRNRVQKIGKITRIEALGEHERMEHDEERRVSSEQERKQYQQNRHEHDDLYGRDGHMAEEHEAKENNAHLKEEQEHQDAEPDAENGDKIKHLDIYI</sequence>
<evidence type="ECO:0000313" key="3">
    <source>
        <dbReference type="Proteomes" id="UP000175691"/>
    </source>
</evidence>
<reference evidence="2 3" key="1">
    <citation type="submission" date="2016-08" db="EMBL/GenBank/DDBJ databases">
        <authorList>
            <person name="Seilhamer J.J."/>
        </authorList>
    </citation>
    <scope>NUCLEOTIDE SEQUENCE [LARGE SCALE GENOMIC DNA]</scope>
    <source>
        <strain evidence="2 3">KCTC 42603</strain>
    </source>
</reference>
<dbReference type="EMBL" id="MDHN01000018">
    <property type="protein sequence ID" value="OFC71089.1"/>
    <property type="molecule type" value="Genomic_DNA"/>
</dbReference>